<accession>A0ABD2P7J1</accession>
<dbReference type="AlphaFoldDB" id="A0ABD2P7J1"/>
<keyword evidence="2" id="KW-1185">Reference proteome</keyword>
<reference evidence="1 2" key="1">
    <citation type="journal article" date="2021" name="BMC Biol.">
        <title>Horizontally acquired antibacterial genes associated with adaptive radiation of ladybird beetles.</title>
        <authorList>
            <person name="Li H.S."/>
            <person name="Tang X.F."/>
            <person name="Huang Y.H."/>
            <person name="Xu Z.Y."/>
            <person name="Chen M.L."/>
            <person name="Du X.Y."/>
            <person name="Qiu B.Y."/>
            <person name="Chen P.T."/>
            <person name="Zhang W."/>
            <person name="Slipinski A."/>
            <person name="Escalona H.E."/>
            <person name="Waterhouse R.M."/>
            <person name="Zwick A."/>
            <person name="Pang H."/>
        </authorList>
    </citation>
    <scope>NUCLEOTIDE SEQUENCE [LARGE SCALE GENOMIC DNA]</scope>
    <source>
        <strain evidence="1">SYSU2018</strain>
    </source>
</reference>
<evidence type="ECO:0000313" key="2">
    <source>
        <dbReference type="Proteomes" id="UP001516400"/>
    </source>
</evidence>
<protein>
    <submittedName>
        <fullName evidence="1">Uncharacterized protein</fullName>
    </submittedName>
</protein>
<comment type="caution">
    <text evidence="1">The sequence shown here is derived from an EMBL/GenBank/DDBJ whole genome shotgun (WGS) entry which is preliminary data.</text>
</comment>
<organism evidence="1 2">
    <name type="scientific">Cryptolaemus montrouzieri</name>
    <dbReference type="NCBI Taxonomy" id="559131"/>
    <lineage>
        <taxon>Eukaryota</taxon>
        <taxon>Metazoa</taxon>
        <taxon>Ecdysozoa</taxon>
        <taxon>Arthropoda</taxon>
        <taxon>Hexapoda</taxon>
        <taxon>Insecta</taxon>
        <taxon>Pterygota</taxon>
        <taxon>Neoptera</taxon>
        <taxon>Endopterygota</taxon>
        <taxon>Coleoptera</taxon>
        <taxon>Polyphaga</taxon>
        <taxon>Cucujiformia</taxon>
        <taxon>Coccinelloidea</taxon>
        <taxon>Coccinellidae</taxon>
        <taxon>Scymninae</taxon>
        <taxon>Scymnini</taxon>
        <taxon>Cryptolaemus</taxon>
    </lineage>
</organism>
<dbReference type="Proteomes" id="UP001516400">
    <property type="component" value="Unassembled WGS sequence"/>
</dbReference>
<dbReference type="EMBL" id="JABFTP020000185">
    <property type="protein sequence ID" value="KAL3286840.1"/>
    <property type="molecule type" value="Genomic_DNA"/>
</dbReference>
<sequence>MIADTCLDNCFWGEAILTATFLTNFTPTKALRTYSKAFDTKNDESDIRSESLAKFHVSDKKSDKIESVKPRSETGASDIVTKPIDKSDIEKSNKTESVIETDGYIWCLSEIEQLSELKSDIAKSDSIKSVFAIDEHIELRKSDRIKGHPGISYIEDDYLLYAHYVQNSHFISIN</sequence>
<proteinExistence type="predicted"/>
<name>A0ABD2P7J1_9CUCU</name>
<gene>
    <name evidence="1" type="ORF">HHI36_001330</name>
</gene>
<evidence type="ECO:0000313" key="1">
    <source>
        <dbReference type="EMBL" id="KAL3286840.1"/>
    </source>
</evidence>